<dbReference type="Proteomes" id="UP000196027">
    <property type="component" value="Chromosome"/>
</dbReference>
<dbReference type="InterPro" id="IPR011703">
    <property type="entry name" value="ATPase_AAA-3"/>
</dbReference>
<sequence>MNPLISRTLEQINNILLGKEVQVKLAFTCLLCEGHLLIEDIPGLGKTTLSHALANTLDLSYNRIQFTSDLLPADLLGVSIFESNKKEFVFHPGPVFASIVLADEINRATPKAQSALLEAMEERQVSVDGKTRPLPEPFYVIATQNPQEQSGTFPLPESQLDRFFMRIQLGYPTKEAERTILKGENRRDMIEHITPTLTPEQLKELINAVKKVSVSDTLLDYVQNIIEYTREKLGQHTGLSPRGGLALVKAAKAWALIDNRDYVLPEDVQAILANVVEHRINPSSSQLGTPLSNKILTEVPLYSKT</sequence>
<keyword evidence="6" id="KW-1185">Reference proteome</keyword>
<dbReference type="GO" id="GO:0005524">
    <property type="term" value="F:ATP binding"/>
    <property type="evidence" value="ECO:0007669"/>
    <property type="project" value="UniProtKB-KW"/>
</dbReference>
<dbReference type="PIRSF" id="PIRSF002849">
    <property type="entry name" value="AAA_ATPase_chaperone_MoxR_prd"/>
    <property type="match status" value="1"/>
</dbReference>
<dbReference type="PANTHER" id="PTHR42759">
    <property type="entry name" value="MOXR FAMILY PROTEIN"/>
    <property type="match status" value="1"/>
</dbReference>
<evidence type="ECO:0000256" key="3">
    <source>
        <dbReference type="ARBA" id="ARBA00061607"/>
    </source>
</evidence>
<dbReference type="InterPro" id="IPR027417">
    <property type="entry name" value="P-loop_NTPase"/>
</dbReference>
<dbReference type="SUPFAM" id="SSF52540">
    <property type="entry name" value="P-loop containing nucleoside triphosphate hydrolases"/>
    <property type="match status" value="1"/>
</dbReference>
<accession>A0A1Y0I7D6</accession>
<dbReference type="Pfam" id="PF17863">
    <property type="entry name" value="AAA_lid_2"/>
    <property type="match status" value="1"/>
</dbReference>
<dbReference type="InterPro" id="IPR003593">
    <property type="entry name" value="AAA+_ATPase"/>
</dbReference>
<feature type="domain" description="AAA+ ATPase" evidence="4">
    <location>
        <begin position="32"/>
        <end position="173"/>
    </location>
</feature>
<dbReference type="CDD" id="cd00009">
    <property type="entry name" value="AAA"/>
    <property type="match status" value="1"/>
</dbReference>
<keyword evidence="1" id="KW-0547">Nucleotide-binding</keyword>
<name>A0A1Y0I7D6_9GAMM</name>
<evidence type="ECO:0000256" key="1">
    <source>
        <dbReference type="ARBA" id="ARBA00022741"/>
    </source>
</evidence>
<dbReference type="GO" id="GO:0016887">
    <property type="term" value="F:ATP hydrolysis activity"/>
    <property type="evidence" value="ECO:0007669"/>
    <property type="project" value="InterPro"/>
</dbReference>
<evidence type="ECO:0000313" key="6">
    <source>
        <dbReference type="Proteomes" id="UP000196027"/>
    </source>
</evidence>
<comment type="similarity">
    <text evidence="3">Belongs to the MoxR family.</text>
</comment>
<dbReference type="Gene3D" id="3.40.50.300">
    <property type="entry name" value="P-loop containing nucleotide triphosphate hydrolases"/>
    <property type="match status" value="1"/>
</dbReference>
<dbReference type="KEGG" id="ome:OLMES_2067"/>
<dbReference type="OrthoDB" id="9808397at2"/>
<evidence type="ECO:0000313" key="5">
    <source>
        <dbReference type="EMBL" id="ARU56140.1"/>
    </source>
</evidence>
<dbReference type="Gene3D" id="1.10.8.80">
    <property type="entry name" value="Magnesium chelatase subunit I, C-Terminal domain"/>
    <property type="match status" value="1"/>
</dbReference>
<keyword evidence="2" id="KW-0067">ATP-binding</keyword>
<dbReference type="PANTHER" id="PTHR42759:SF5">
    <property type="entry name" value="METHANOL DEHYDROGENASE REGULATOR"/>
    <property type="match status" value="1"/>
</dbReference>
<dbReference type="SMART" id="SM00382">
    <property type="entry name" value="AAA"/>
    <property type="match status" value="1"/>
</dbReference>
<dbReference type="InterPro" id="IPR050764">
    <property type="entry name" value="CbbQ/NirQ/NorQ/GpvN"/>
</dbReference>
<dbReference type="EMBL" id="CP021425">
    <property type="protein sequence ID" value="ARU56140.1"/>
    <property type="molecule type" value="Genomic_DNA"/>
</dbReference>
<dbReference type="AlphaFoldDB" id="A0A1Y0I7D6"/>
<evidence type="ECO:0000256" key="2">
    <source>
        <dbReference type="ARBA" id="ARBA00022840"/>
    </source>
</evidence>
<dbReference type="FunFam" id="3.40.50.300:FF:000640">
    <property type="entry name" value="MoxR family ATPase"/>
    <property type="match status" value="1"/>
</dbReference>
<reference evidence="5 6" key="1">
    <citation type="submission" date="2017-05" db="EMBL/GenBank/DDBJ databases">
        <title>Genomic insights into alkan degradation activity of Oleiphilus messinensis.</title>
        <authorList>
            <person name="Kozyavkin S.A."/>
            <person name="Slesarev A.I."/>
            <person name="Golyshin P.N."/>
            <person name="Korzhenkov A."/>
            <person name="Golyshina O.N."/>
            <person name="Toshchakov S.V."/>
        </authorList>
    </citation>
    <scope>NUCLEOTIDE SEQUENCE [LARGE SCALE GENOMIC DNA]</scope>
    <source>
        <strain evidence="5 6">ME102</strain>
    </source>
</reference>
<evidence type="ECO:0000259" key="4">
    <source>
        <dbReference type="SMART" id="SM00382"/>
    </source>
</evidence>
<organism evidence="5 6">
    <name type="scientific">Oleiphilus messinensis</name>
    <dbReference type="NCBI Taxonomy" id="141451"/>
    <lineage>
        <taxon>Bacteria</taxon>
        <taxon>Pseudomonadati</taxon>
        <taxon>Pseudomonadota</taxon>
        <taxon>Gammaproteobacteria</taxon>
        <taxon>Oceanospirillales</taxon>
        <taxon>Oleiphilaceae</taxon>
        <taxon>Oleiphilus</taxon>
    </lineage>
</organism>
<gene>
    <name evidence="5" type="ORF">OLMES_2067</name>
</gene>
<protein>
    <submittedName>
        <fullName evidence="5">MoxR-like ATPase</fullName>
    </submittedName>
</protein>
<dbReference type="RefSeq" id="WP_087461166.1">
    <property type="nucleotide sequence ID" value="NZ_CP021425.1"/>
</dbReference>
<dbReference type="InterPro" id="IPR041628">
    <property type="entry name" value="ChlI/MoxR_AAA_lid"/>
</dbReference>
<proteinExistence type="inferred from homology"/>
<dbReference type="Pfam" id="PF07726">
    <property type="entry name" value="AAA_3"/>
    <property type="match status" value="1"/>
</dbReference>